<keyword evidence="2 3" id="KW-0812">Transmembrane</keyword>
<dbReference type="PANTHER" id="PTHR12064:SF94">
    <property type="entry name" value="UNEXTENDED PROTEIN"/>
    <property type="match status" value="1"/>
</dbReference>
<dbReference type="GeneID" id="9943056"/>
<keyword evidence="1" id="KW-0406">Ion transport</keyword>
<accession>A0A1S0U158</accession>
<keyword evidence="2 3" id="KW-1133">Transmembrane helix</keyword>
<dbReference type="PROSITE" id="PS51846">
    <property type="entry name" value="CNNM"/>
    <property type="match status" value="1"/>
</dbReference>
<evidence type="ECO:0000313" key="5">
    <source>
        <dbReference type="EMBL" id="EFO22839.1"/>
    </source>
</evidence>
<keyword evidence="1" id="KW-0813">Transport</keyword>
<dbReference type="InParanoid" id="A0A1S0U158"/>
<proteinExistence type="predicted"/>
<gene>
    <name evidence="5" type="ORF">LOAG_05642</name>
</gene>
<evidence type="ECO:0000256" key="2">
    <source>
        <dbReference type="PROSITE-ProRule" id="PRU01193"/>
    </source>
</evidence>
<dbReference type="InterPro" id="IPR002550">
    <property type="entry name" value="CNNM"/>
</dbReference>
<dbReference type="OrthoDB" id="5353557at2759"/>
<evidence type="ECO:0000256" key="3">
    <source>
        <dbReference type="SAM" id="Phobius"/>
    </source>
</evidence>
<dbReference type="PANTHER" id="PTHR12064">
    <property type="entry name" value="METAL TRANSPORTER CNNM"/>
    <property type="match status" value="1"/>
</dbReference>
<dbReference type="EMBL" id="JH712066">
    <property type="protein sequence ID" value="EFO22839.1"/>
    <property type="molecule type" value="Genomic_DNA"/>
</dbReference>
<dbReference type="CTD" id="9943056"/>
<dbReference type="GO" id="GO:0022857">
    <property type="term" value="F:transmembrane transporter activity"/>
    <property type="evidence" value="ECO:0007669"/>
    <property type="project" value="TreeGrafter"/>
</dbReference>
<organism evidence="5">
    <name type="scientific">Loa loa</name>
    <name type="common">Eye worm</name>
    <name type="synonym">Filaria loa</name>
    <dbReference type="NCBI Taxonomy" id="7209"/>
    <lineage>
        <taxon>Eukaryota</taxon>
        <taxon>Metazoa</taxon>
        <taxon>Ecdysozoa</taxon>
        <taxon>Nematoda</taxon>
        <taxon>Chromadorea</taxon>
        <taxon>Rhabditida</taxon>
        <taxon>Spirurina</taxon>
        <taxon>Spiruromorpha</taxon>
        <taxon>Filarioidea</taxon>
        <taxon>Onchocercidae</taxon>
        <taxon>Loa</taxon>
    </lineage>
</organism>
<dbReference type="RefSeq" id="XP_003141227.1">
    <property type="nucleotide sequence ID" value="XM_003141179.1"/>
</dbReference>
<dbReference type="GO" id="GO:0006811">
    <property type="term" value="P:monoatomic ion transport"/>
    <property type="evidence" value="ECO:0007669"/>
    <property type="project" value="UniProtKB-KW"/>
</dbReference>
<feature type="domain" description="CNNM transmembrane" evidence="4">
    <location>
        <begin position="127"/>
        <end position="218"/>
    </location>
</feature>
<evidence type="ECO:0000259" key="4">
    <source>
        <dbReference type="PROSITE" id="PS51846"/>
    </source>
</evidence>
<protein>
    <recommendedName>
        <fullName evidence="4">CNNM transmembrane domain-containing protein</fullName>
    </recommendedName>
</protein>
<dbReference type="KEGG" id="loa:LOAG_05642"/>
<feature type="transmembrane region" description="Helical" evidence="3">
    <location>
        <begin position="188"/>
        <end position="210"/>
    </location>
</feature>
<dbReference type="GO" id="GO:0010960">
    <property type="term" value="P:magnesium ion homeostasis"/>
    <property type="evidence" value="ECO:0007669"/>
    <property type="project" value="InterPro"/>
</dbReference>
<name>A0A1S0U158_LOALO</name>
<sequence>MGKIVGIRRGSVHDVETVKPNAKFTMTLFGANLWPSRYDSIWLTDADHCADSFHMKKAVYYMNVVDEFSYKNVLVVELKDGIPENDHLYLLCVKPFLSNKATPDNIKTSTYLQIRVKLLASRSPYWMPFSLHAMILIILSMLTMSALFSGLNLSFTSVAISELNIITRMGDAYKSRLAKNIIPVRKHLNWLICTFAIANAIINCGLSLLLENFFEYVS</sequence>
<dbReference type="GO" id="GO:0005886">
    <property type="term" value="C:plasma membrane"/>
    <property type="evidence" value="ECO:0007669"/>
    <property type="project" value="TreeGrafter"/>
</dbReference>
<dbReference type="InterPro" id="IPR045095">
    <property type="entry name" value="ACDP"/>
</dbReference>
<dbReference type="AlphaFoldDB" id="A0A1S0U158"/>
<reference evidence="5" key="1">
    <citation type="submission" date="2012-04" db="EMBL/GenBank/DDBJ databases">
        <title>The Genome Sequence of Loa loa.</title>
        <authorList>
            <consortium name="The Broad Institute Genome Sequencing Platform"/>
            <consortium name="Broad Institute Genome Sequencing Center for Infectious Disease"/>
            <person name="Nutman T.B."/>
            <person name="Fink D.L."/>
            <person name="Russ C."/>
            <person name="Young S."/>
            <person name="Zeng Q."/>
            <person name="Gargeya S."/>
            <person name="Alvarado L."/>
            <person name="Berlin A."/>
            <person name="Chapman S.B."/>
            <person name="Chen Z."/>
            <person name="Freedman E."/>
            <person name="Gellesch M."/>
            <person name="Goldberg J."/>
            <person name="Griggs A."/>
            <person name="Gujja S."/>
            <person name="Heilman E.R."/>
            <person name="Heiman D."/>
            <person name="Howarth C."/>
            <person name="Mehta T."/>
            <person name="Neiman D."/>
            <person name="Pearson M."/>
            <person name="Roberts A."/>
            <person name="Saif S."/>
            <person name="Shea T."/>
            <person name="Shenoy N."/>
            <person name="Sisk P."/>
            <person name="Stolte C."/>
            <person name="Sykes S."/>
            <person name="White J."/>
            <person name="Yandava C."/>
            <person name="Haas B."/>
            <person name="Henn M.R."/>
            <person name="Nusbaum C."/>
            <person name="Birren B."/>
        </authorList>
    </citation>
    <scope>NUCLEOTIDE SEQUENCE [LARGE SCALE GENOMIC DNA]</scope>
</reference>
<evidence type="ECO:0000256" key="1">
    <source>
        <dbReference type="ARBA" id="ARBA00023065"/>
    </source>
</evidence>
<keyword evidence="2 3" id="KW-0472">Membrane</keyword>
<dbReference type="Pfam" id="PF01595">
    <property type="entry name" value="CNNM"/>
    <property type="match status" value="1"/>
</dbReference>